<feature type="transmembrane region" description="Helical" evidence="12">
    <location>
        <begin position="296"/>
        <end position="319"/>
    </location>
</feature>
<organism evidence="15 16">
    <name type="scientific">Clostridium tetanomorphum</name>
    <dbReference type="NCBI Taxonomy" id="1553"/>
    <lineage>
        <taxon>Bacteria</taxon>
        <taxon>Bacillati</taxon>
        <taxon>Bacillota</taxon>
        <taxon>Clostridia</taxon>
        <taxon>Eubacteriales</taxon>
        <taxon>Clostridiaceae</taxon>
        <taxon>Clostridium</taxon>
    </lineage>
</organism>
<dbReference type="InterPro" id="IPR036878">
    <property type="entry name" value="Glu_permease_IIB"/>
</dbReference>
<dbReference type="Gene3D" id="3.30.1360.60">
    <property type="entry name" value="Glucose permease domain IIB"/>
    <property type="match status" value="1"/>
</dbReference>
<evidence type="ECO:0000256" key="11">
    <source>
        <dbReference type="PROSITE-ProRule" id="PRU00421"/>
    </source>
</evidence>
<sequence length="470" mass="50782">MSKGNNKVLASLQRLGKALMTPVAVLPAAGLLVRLGAGDLLNIRWMNAAGNAITSNLPIIFAIGVAVGLAKENNGVAAIAAIVGYKVMYDVAGFNSSLNMGVLQGILVGILASYLYNKYRAIKLPDFLGFFGGKRFVPIVMSFYSMFIGIALYYIWPHCQGAVNAFGNTLAHAGALGAIIFGFFNRLLIPFGLHHVLNTLFWQQFGSFTTPAGQTIIGDFNRFLAQDPTAGTYMTGFFPIMMFGLPAACLAMIHTAKVRDLKAKKELSGMLLGLAFTSFLTGITEPIEFSFMFLAPALYVVHAILTASSMGITCLLGIKDGFSFSAGFMDYLLNFGIASKPILLFGVGLVYAVLYYFVFRFCIIKFNLSTPGRDMEEETTSAFSSLSNSDLTPKAAEILDAIGGKNNIDVLDACVTRIRLSVNDGKMIDESRLKKIGASGVMKLDDKNFQIVVGTIADPLVTHMKELMKK</sequence>
<dbReference type="Proteomes" id="UP000563151">
    <property type="component" value="Unassembled WGS sequence"/>
</dbReference>
<proteinExistence type="predicted"/>
<dbReference type="GO" id="GO:0090563">
    <property type="term" value="F:protein-phosphocysteine-sugar phosphotransferase activity"/>
    <property type="evidence" value="ECO:0007669"/>
    <property type="project" value="TreeGrafter"/>
</dbReference>
<feature type="transmembrane region" description="Helical" evidence="12">
    <location>
        <begin position="136"/>
        <end position="156"/>
    </location>
</feature>
<evidence type="ECO:0000259" key="13">
    <source>
        <dbReference type="PROSITE" id="PS51098"/>
    </source>
</evidence>
<keyword evidence="6" id="KW-0598">Phosphotransferase system</keyword>
<dbReference type="InterPro" id="IPR010974">
    <property type="entry name" value="PTS_IIBC_nag"/>
</dbReference>
<dbReference type="Pfam" id="PF02378">
    <property type="entry name" value="PTS_EIIC"/>
    <property type="match status" value="1"/>
</dbReference>
<dbReference type="PROSITE" id="PS51103">
    <property type="entry name" value="PTS_EIIC_TYPE_1"/>
    <property type="match status" value="1"/>
</dbReference>
<dbReference type="PANTHER" id="PTHR30009:SF4">
    <property type="entry name" value="PTS SYSTEM N-ACETYLGLUCOSAMINE-SPECIFIC EIICBA COMPONENT"/>
    <property type="match status" value="1"/>
</dbReference>
<dbReference type="InterPro" id="IPR050429">
    <property type="entry name" value="PTS_Glucose_EIICBA"/>
</dbReference>
<dbReference type="CDD" id="cd00212">
    <property type="entry name" value="PTS_IIB_glc"/>
    <property type="match status" value="1"/>
</dbReference>
<feature type="transmembrane region" description="Helical" evidence="12">
    <location>
        <begin position="331"/>
        <end position="358"/>
    </location>
</feature>
<keyword evidence="2" id="KW-0813">Transport</keyword>
<dbReference type="GO" id="GO:0015764">
    <property type="term" value="P:N-acetylglucosamine transport"/>
    <property type="evidence" value="ECO:0007669"/>
    <property type="project" value="TreeGrafter"/>
</dbReference>
<keyword evidence="9 12" id="KW-1133">Transmembrane helix</keyword>
<comment type="caution">
    <text evidence="15">The sequence shown here is derived from an EMBL/GenBank/DDBJ whole genome shotgun (WGS) entry which is preliminary data.</text>
</comment>
<dbReference type="GO" id="GO:0019866">
    <property type="term" value="C:organelle inner membrane"/>
    <property type="evidence" value="ECO:0007669"/>
    <property type="project" value="InterPro"/>
</dbReference>
<reference evidence="15 16" key="1">
    <citation type="submission" date="2020-04" db="EMBL/GenBank/DDBJ databases">
        <title>Genomic insights into acetone-butanol-ethanol (ABE) fermentation by sequencing solventogenic clostridia strains.</title>
        <authorList>
            <person name="Brown S."/>
        </authorList>
    </citation>
    <scope>NUCLEOTIDE SEQUENCE [LARGE SCALE GENOMIC DNA]</scope>
    <source>
        <strain evidence="15 16">DJ011</strain>
    </source>
</reference>
<evidence type="ECO:0000256" key="9">
    <source>
        <dbReference type="ARBA" id="ARBA00022989"/>
    </source>
</evidence>
<dbReference type="PROSITE" id="PS51098">
    <property type="entry name" value="PTS_EIIB_TYPE_1"/>
    <property type="match status" value="1"/>
</dbReference>
<dbReference type="AlphaFoldDB" id="A0A923EDF1"/>
<dbReference type="NCBIfam" id="TIGR00826">
    <property type="entry name" value="EIIB_glc"/>
    <property type="match status" value="1"/>
</dbReference>
<dbReference type="NCBIfam" id="TIGR01998">
    <property type="entry name" value="PTS-II-BC-nag"/>
    <property type="match status" value="1"/>
</dbReference>
<dbReference type="RefSeq" id="WP_035145737.1">
    <property type="nucleotide sequence ID" value="NZ_JAAZWO010000015.1"/>
</dbReference>
<keyword evidence="10 12" id="KW-0472">Membrane</keyword>
<keyword evidence="16" id="KW-1185">Reference proteome</keyword>
<keyword evidence="8" id="KW-0418">Kinase</keyword>
<dbReference type="GO" id="GO:0008982">
    <property type="term" value="F:protein-N(PI)-phosphohistidine-sugar phosphotransferase activity"/>
    <property type="evidence" value="ECO:0007669"/>
    <property type="project" value="InterPro"/>
</dbReference>
<feature type="transmembrane region" description="Helical" evidence="12">
    <location>
        <begin position="98"/>
        <end position="116"/>
    </location>
</feature>
<feature type="domain" description="PTS EIIC type-1" evidence="14">
    <location>
        <begin position="6"/>
        <end position="375"/>
    </location>
</feature>
<evidence type="ECO:0000256" key="12">
    <source>
        <dbReference type="SAM" id="Phobius"/>
    </source>
</evidence>
<feature type="transmembrane region" description="Helical" evidence="12">
    <location>
        <begin position="237"/>
        <end position="255"/>
    </location>
</feature>
<feature type="transmembrane region" description="Helical" evidence="12">
    <location>
        <begin position="162"/>
        <end position="184"/>
    </location>
</feature>
<evidence type="ECO:0000256" key="2">
    <source>
        <dbReference type="ARBA" id="ARBA00022448"/>
    </source>
</evidence>
<dbReference type="InterPro" id="IPR003352">
    <property type="entry name" value="PTS_EIIC"/>
</dbReference>
<evidence type="ECO:0000313" key="16">
    <source>
        <dbReference type="Proteomes" id="UP000563151"/>
    </source>
</evidence>
<accession>A0A923EDF1</accession>
<feature type="active site" description="Phosphocysteine intermediate; for EIIB activity" evidence="11">
    <location>
        <position position="414"/>
    </location>
</feature>
<evidence type="ECO:0000313" key="15">
    <source>
        <dbReference type="EMBL" id="MBC2398553.1"/>
    </source>
</evidence>
<evidence type="ECO:0000256" key="7">
    <source>
        <dbReference type="ARBA" id="ARBA00022692"/>
    </source>
</evidence>
<evidence type="ECO:0000256" key="6">
    <source>
        <dbReference type="ARBA" id="ARBA00022683"/>
    </source>
</evidence>
<keyword evidence="4" id="KW-0762">Sugar transport</keyword>
<evidence type="ECO:0000256" key="1">
    <source>
        <dbReference type="ARBA" id="ARBA00004651"/>
    </source>
</evidence>
<gene>
    <name evidence="15" type="ORF">HGG79_12330</name>
</gene>
<dbReference type="SUPFAM" id="SSF55604">
    <property type="entry name" value="Glucose permease domain IIB"/>
    <property type="match status" value="1"/>
</dbReference>
<evidence type="ECO:0000256" key="4">
    <source>
        <dbReference type="ARBA" id="ARBA00022597"/>
    </source>
</evidence>
<dbReference type="GO" id="GO:0016301">
    <property type="term" value="F:kinase activity"/>
    <property type="evidence" value="ECO:0007669"/>
    <property type="project" value="UniProtKB-KW"/>
</dbReference>
<keyword evidence="7 12" id="KW-0812">Transmembrane</keyword>
<dbReference type="InterPro" id="IPR001996">
    <property type="entry name" value="PTS_IIB_1"/>
</dbReference>
<protein>
    <submittedName>
        <fullName evidence="15">PTS transporter subunit EIIC</fullName>
    </submittedName>
</protein>
<dbReference type="PANTHER" id="PTHR30009">
    <property type="entry name" value="CYTOCHROME C-TYPE SYNTHESIS PROTEIN AND PTS TRANSMEMBRANE COMPONENT"/>
    <property type="match status" value="1"/>
</dbReference>
<evidence type="ECO:0000256" key="10">
    <source>
        <dbReference type="ARBA" id="ARBA00023136"/>
    </source>
</evidence>
<dbReference type="Pfam" id="PF00367">
    <property type="entry name" value="PTS_EIIB"/>
    <property type="match status" value="1"/>
</dbReference>
<dbReference type="GO" id="GO:0015572">
    <property type="term" value="F:N-acetylglucosamine transmembrane transporter activity"/>
    <property type="evidence" value="ECO:0007669"/>
    <property type="project" value="InterPro"/>
</dbReference>
<evidence type="ECO:0000256" key="8">
    <source>
        <dbReference type="ARBA" id="ARBA00022777"/>
    </source>
</evidence>
<comment type="subcellular location">
    <subcellularLocation>
        <location evidence="1">Cell membrane</location>
        <topology evidence="1">Multi-pass membrane protein</topology>
    </subcellularLocation>
</comment>
<evidence type="ECO:0000259" key="14">
    <source>
        <dbReference type="PROSITE" id="PS51103"/>
    </source>
</evidence>
<feature type="domain" description="PTS EIIB type-1" evidence="13">
    <location>
        <begin position="392"/>
        <end position="470"/>
    </location>
</feature>
<feature type="transmembrane region" description="Helical" evidence="12">
    <location>
        <begin position="49"/>
        <end position="70"/>
    </location>
</feature>
<dbReference type="InterPro" id="IPR013013">
    <property type="entry name" value="PTS_EIIC_1"/>
</dbReference>
<dbReference type="GO" id="GO:0009401">
    <property type="term" value="P:phosphoenolpyruvate-dependent sugar phosphotransferase system"/>
    <property type="evidence" value="ECO:0007669"/>
    <property type="project" value="UniProtKB-KW"/>
</dbReference>
<dbReference type="EMBL" id="JAAZWO010000015">
    <property type="protein sequence ID" value="MBC2398553.1"/>
    <property type="molecule type" value="Genomic_DNA"/>
</dbReference>
<keyword evidence="3" id="KW-1003">Cell membrane</keyword>
<dbReference type="PROSITE" id="PS01035">
    <property type="entry name" value="PTS_EIIB_TYPE_1_CYS"/>
    <property type="match status" value="1"/>
</dbReference>
<dbReference type="InterPro" id="IPR018113">
    <property type="entry name" value="PTrfase_EIIB_Cys"/>
</dbReference>
<feature type="transmembrane region" description="Helical" evidence="12">
    <location>
        <begin position="267"/>
        <end position="284"/>
    </location>
</feature>
<dbReference type="GO" id="GO:0005886">
    <property type="term" value="C:plasma membrane"/>
    <property type="evidence" value="ECO:0007669"/>
    <property type="project" value="UniProtKB-SubCell"/>
</dbReference>
<evidence type="ECO:0000256" key="3">
    <source>
        <dbReference type="ARBA" id="ARBA00022475"/>
    </source>
</evidence>
<name>A0A923EDF1_CLOTT</name>
<feature type="transmembrane region" description="Helical" evidence="12">
    <location>
        <begin position="20"/>
        <end position="37"/>
    </location>
</feature>
<keyword evidence="5" id="KW-0808">Transferase</keyword>
<evidence type="ECO:0000256" key="5">
    <source>
        <dbReference type="ARBA" id="ARBA00022679"/>
    </source>
</evidence>